<evidence type="ECO:0008006" key="6">
    <source>
        <dbReference type="Google" id="ProtNLM"/>
    </source>
</evidence>
<evidence type="ECO:0000313" key="4">
    <source>
        <dbReference type="EMBL" id="SDF19215.1"/>
    </source>
</evidence>
<keyword evidence="3" id="KW-0812">Transmembrane</keyword>
<evidence type="ECO:0000256" key="1">
    <source>
        <dbReference type="SAM" id="Coils"/>
    </source>
</evidence>
<feature type="coiled-coil region" evidence="1">
    <location>
        <begin position="232"/>
        <end position="345"/>
    </location>
</feature>
<feature type="region of interest" description="Disordered" evidence="2">
    <location>
        <begin position="1"/>
        <end position="198"/>
    </location>
</feature>
<dbReference type="AlphaFoldDB" id="A0A1G7J2W0"/>
<sequence>MAKPKKTVTKSEADKSETPSSAAPKVEADKPKDHATTTGSGDAKPSVAAADKPDTSPSGDAAKGNVAKSAAKTSAEAEKGATAEKSSKAESPSKPDTPKPGDTPSPEKGGKSDPVAATSAKATTSTESKGASAGAGNPPLDSSKPVADTKADKSASTSRASSAASNPKGAADKPATSASSSSTSSTTATPEAAPRERKRSVFFPMLLGGAIAAGLGFAAAEYDVMGTRAQSDAELQELLEAQQARIADLEARAAEPAALPESLPQVDALTEELQAARQELAALQEQLSGIDSRLTTVEKQPASGGDNDIAVAAFEREMEALRESVAAQRAEIEGLLENAQSVEEATAEAAEAARAQTAMTRINTALTAGRPYEAPLSELRDAGVEDIPEALNETALAGVVTLANLQARYPDAARAALAEARAAVPDEGEGGFGSFLKRQLGARSVAPREGSDPDAVLSRAEAAVRDGRLTDALAEIDTLPEAAQAAMADWLADARARQAAENAADDLSQRLTAN</sequence>
<feature type="compositionally biased region" description="Basic and acidic residues" evidence="2">
    <location>
        <begin position="26"/>
        <end position="35"/>
    </location>
</feature>
<dbReference type="Gene3D" id="1.10.287.1490">
    <property type="match status" value="1"/>
</dbReference>
<evidence type="ECO:0000256" key="3">
    <source>
        <dbReference type="SAM" id="Phobius"/>
    </source>
</evidence>
<keyword evidence="5" id="KW-1185">Reference proteome</keyword>
<keyword evidence="3" id="KW-1133">Transmembrane helix</keyword>
<feature type="transmembrane region" description="Helical" evidence="3">
    <location>
        <begin position="201"/>
        <end position="220"/>
    </location>
</feature>
<keyword evidence="3" id="KW-0472">Membrane</keyword>
<evidence type="ECO:0000256" key="2">
    <source>
        <dbReference type="SAM" id="MobiDB-lite"/>
    </source>
</evidence>
<feature type="compositionally biased region" description="Low complexity" evidence="2">
    <location>
        <begin position="154"/>
        <end position="165"/>
    </location>
</feature>
<accession>A0A1G7J2W0</accession>
<organism evidence="4 5">
    <name type="scientific">Sulfitobacter delicatus</name>
    <dbReference type="NCBI Taxonomy" id="218672"/>
    <lineage>
        <taxon>Bacteria</taxon>
        <taxon>Pseudomonadati</taxon>
        <taxon>Pseudomonadota</taxon>
        <taxon>Alphaproteobacteria</taxon>
        <taxon>Rhodobacterales</taxon>
        <taxon>Roseobacteraceae</taxon>
        <taxon>Sulfitobacter</taxon>
    </lineage>
</organism>
<feature type="compositionally biased region" description="Low complexity" evidence="2">
    <location>
        <begin position="116"/>
        <end position="136"/>
    </location>
</feature>
<evidence type="ECO:0000313" key="5">
    <source>
        <dbReference type="Proteomes" id="UP000199399"/>
    </source>
</evidence>
<proteinExistence type="predicted"/>
<gene>
    <name evidence="4" type="ORF">SAMN04489759_101556</name>
</gene>
<name>A0A1G7J2W0_9RHOB</name>
<feature type="compositionally biased region" description="Basic and acidic residues" evidence="2">
    <location>
        <begin position="75"/>
        <end position="99"/>
    </location>
</feature>
<dbReference type="Proteomes" id="UP000199399">
    <property type="component" value="Unassembled WGS sequence"/>
</dbReference>
<dbReference type="RefSeq" id="WP_244153582.1">
    <property type="nucleotide sequence ID" value="NZ_FNBP01000001.1"/>
</dbReference>
<dbReference type="EMBL" id="FNBP01000001">
    <property type="protein sequence ID" value="SDF19215.1"/>
    <property type="molecule type" value="Genomic_DNA"/>
</dbReference>
<keyword evidence="1" id="KW-0175">Coiled coil</keyword>
<feature type="compositionally biased region" description="Low complexity" evidence="2">
    <location>
        <begin position="174"/>
        <end position="192"/>
    </location>
</feature>
<dbReference type="STRING" id="218672.SAMN04489759_101556"/>
<protein>
    <recommendedName>
        <fullName evidence="6">Inner membrane protein</fullName>
    </recommendedName>
</protein>
<reference evidence="5" key="1">
    <citation type="submission" date="2016-10" db="EMBL/GenBank/DDBJ databases">
        <authorList>
            <person name="Varghese N."/>
            <person name="Submissions S."/>
        </authorList>
    </citation>
    <scope>NUCLEOTIDE SEQUENCE [LARGE SCALE GENOMIC DNA]</scope>
    <source>
        <strain evidence="5">DSM 16477</strain>
    </source>
</reference>